<dbReference type="OrthoDB" id="75169at2759"/>
<dbReference type="InterPro" id="IPR031424">
    <property type="entry name" value="QVR-like"/>
</dbReference>
<accession>A0A0L0CG35</accession>
<organism evidence="10 11">
    <name type="scientific">Lucilia cuprina</name>
    <name type="common">Green bottle fly</name>
    <name type="synonym">Australian sheep blowfly</name>
    <dbReference type="NCBI Taxonomy" id="7375"/>
    <lineage>
        <taxon>Eukaryota</taxon>
        <taxon>Metazoa</taxon>
        <taxon>Ecdysozoa</taxon>
        <taxon>Arthropoda</taxon>
        <taxon>Hexapoda</taxon>
        <taxon>Insecta</taxon>
        <taxon>Pterygota</taxon>
        <taxon>Neoptera</taxon>
        <taxon>Endopterygota</taxon>
        <taxon>Diptera</taxon>
        <taxon>Brachycera</taxon>
        <taxon>Muscomorpha</taxon>
        <taxon>Oestroidea</taxon>
        <taxon>Calliphoridae</taxon>
        <taxon>Luciliinae</taxon>
        <taxon>Lucilia</taxon>
    </lineage>
</organism>
<evidence type="ECO:0000256" key="4">
    <source>
        <dbReference type="ARBA" id="ARBA00022729"/>
    </source>
</evidence>
<dbReference type="GO" id="GO:0030431">
    <property type="term" value="P:sleep"/>
    <property type="evidence" value="ECO:0007669"/>
    <property type="project" value="InterPro"/>
</dbReference>
<comment type="caution">
    <text evidence="10">The sequence shown here is derived from an EMBL/GenBank/DDBJ whole genome shotgun (WGS) entry which is preliminary data.</text>
</comment>
<reference evidence="10 11" key="1">
    <citation type="journal article" date="2015" name="Nat. Commun.">
        <title>Lucilia cuprina genome unlocks parasitic fly biology to underpin future interventions.</title>
        <authorList>
            <person name="Anstead C.A."/>
            <person name="Korhonen P.K."/>
            <person name="Young N.D."/>
            <person name="Hall R.S."/>
            <person name="Jex A.R."/>
            <person name="Murali S.C."/>
            <person name="Hughes D.S."/>
            <person name="Lee S.F."/>
            <person name="Perry T."/>
            <person name="Stroehlein A.J."/>
            <person name="Ansell B.R."/>
            <person name="Breugelmans B."/>
            <person name="Hofmann A."/>
            <person name="Qu J."/>
            <person name="Dugan S."/>
            <person name="Lee S.L."/>
            <person name="Chao H."/>
            <person name="Dinh H."/>
            <person name="Han Y."/>
            <person name="Doddapaneni H.V."/>
            <person name="Worley K.C."/>
            <person name="Muzny D.M."/>
            <person name="Ioannidis P."/>
            <person name="Waterhouse R.M."/>
            <person name="Zdobnov E.M."/>
            <person name="James P.J."/>
            <person name="Bagnall N.H."/>
            <person name="Kotze A.C."/>
            <person name="Gibbs R.A."/>
            <person name="Richards S."/>
            <person name="Batterham P."/>
            <person name="Gasser R.B."/>
        </authorList>
    </citation>
    <scope>NUCLEOTIDE SEQUENCE [LARGE SCALE GENOMIC DNA]</scope>
    <source>
        <strain evidence="10 11">LS</strain>
        <tissue evidence="10">Full body</tissue>
    </source>
</reference>
<evidence type="ECO:0000256" key="9">
    <source>
        <dbReference type="SAM" id="SignalP"/>
    </source>
</evidence>
<dbReference type="InterPro" id="IPR050975">
    <property type="entry name" value="Sleep_regulator"/>
</dbReference>
<evidence type="ECO:0000313" key="11">
    <source>
        <dbReference type="Proteomes" id="UP000037069"/>
    </source>
</evidence>
<keyword evidence="6" id="KW-0472">Membrane</keyword>
<proteinExistence type="predicted"/>
<gene>
    <name evidence="10" type="ORF">FF38_14350</name>
</gene>
<keyword evidence="4 9" id="KW-0732">Signal</keyword>
<feature type="signal peptide" evidence="9">
    <location>
        <begin position="1"/>
        <end position="23"/>
    </location>
</feature>
<dbReference type="EMBL" id="JRES01000438">
    <property type="protein sequence ID" value="KNC31210.1"/>
    <property type="molecule type" value="Genomic_DNA"/>
</dbReference>
<evidence type="ECO:0000256" key="1">
    <source>
        <dbReference type="ARBA" id="ARBA00004589"/>
    </source>
</evidence>
<keyword evidence="11" id="KW-1185">Reference proteome</keyword>
<dbReference type="Pfam" id="PF17064">
    <property type="entry name" value="QVR"/>
    <property type="match status" value="1"/>
</dbReference>
<comment type="subcellular location">
    <subcellularLocation>
        <location evidence="1">Membrane</location>
        <topology evidence="1">Lipid-anchor</topology>
        <topology evidence="1">GPI-anchor</topology>
    </subcellularLocation>
</comment>
<dbReference type="GO" id="GO:0032222">
    <property type="term" value="P:regulation of synaptic transmission, cholinergic"/>
    <property type="evidence" value="ECO:0007669"/>
    <property type="project" value="InterPro"/>
</dbReference>
<keyword evidence="5" id="KW-1133">Transmembrane helix</keyword>
<dbReference type="OMA" id="RVVIRQC"/>
<keyword evidence="8" id="KW-0449">Lipoprotein</keyword>
<dbReference type="PANTHER" id="PTHR33562">
    <property type="entry name" value="ATILLA, ISOFORM B-RELATED-RELATED"/>
    <property type="match status" value="1"/>
</dbReference>
<dbReference type="GO" id="GO:0098552">
    <property type="term" value="C:side of membrane"/>
    <property type="evidence" value="ECO:0007669"/>
    <property type="project" value="UniProtKB-KW"/>
</dbReference>
<dbReference type="AlphaFoldDB" id="A0A0L0CG35"/>
<evidence type="ECO:0000256" key="3">
    <source>
        <dbReference type="ARBA" id="ARBA00022692"/>
    </source>
</evidence>
<name>A0A0L0CG35_LUCCU</name>
<evidence type="ECO:0000256" key="7">
    <source>
        <dbReference type="ARBA" id="ARBA00023180"/>
    </source>
</evidence>
<protein>
    <submittedName>
        <fullName evidence="10">Uncharacterized protein</fullName>
    </submittedName>
</protein>
<keyword evidence="7" id="KW-0325">Glycoprotein</keyword>
<dbReference type="PANTHER" id="PTHR33562:SF2">
    <property type="entry name" value="PROTEIN QUIVER"/>
    <property type="match status" value="1"/>
</dbReference>
<evidence type="ECO:0000256" key="8">
    <source>
        <dbReference type="ARBA" id="ARBA00023288"/>
    </source>
</evidence>
<keyword evidence="3" id="KW-0812">Transmembrane</keyword>
<evidence type="ECO:0000256" key="6">
    <source>
        <dbReference type="ARBA" id="ARBA00023136"/>
    </source>
</evidence>
<evidence type="ECO:0000256" key="2">
    <source>
        <dbReference type="ARBA" id="ARBA00022622"/>
    </source>
</evidence>
<dbReference type="Proteomes" id="UP000037069">
    <property type="component" value="Unassembled WGS sequence"/>
</dbReference>
<keyword evidence="2" id="KW-0336">GPI-anchor</keyword>
<dbReference type="CDD" id="cd23593">
    <property type="entry name" value="TFP_LU_ECD_Twit"/>
    <property type="match status" value="1"/>
</dbReference>
<feature type="chain" id="PRO_5005536267" evidence="9">
    <location>
        <begin position="24"/>
        <end position="151"/>
    </location>
</feature>
<sequence length="151" mass="16881">MPSFGYICALLFLTVLCLNTAEAVLKCWRCSTDVSNGEFCNDPFDPYSITDQQRYWSYVNCTYSVGVKSVNARPVCKKLVQEVYGKRVIARSCFYEDVDDPADKCARDTTSSYIKTVFCQTCSSDGCNGVSGLVPYVTLLLSSTFIIKLFK</sequence>
<evidence type="ECO:0000256" key="5">
    <source>
        <dbReference type="ARBA" id="ARBA00022989"/>
    </source>
</evidence>
<evidence type="ECO:0000313" key="10">
    <source>
        <dbReference type="EMBL" id="KNC31210.1"/>
    </source>
</evidence>